<gene>
    <name evidence="4" type="ORF">D0Y65_025836</name>
</gene>
<proteinExistence type="predicted"/>
<dbReference type="PANTHER" id="PTHR31189">
    <property type="entry name" value="OS03G0336100 PROTEIN-RELATED"/>
    <property type="match status" value="1"/>
</dbReference>
<dbReference type="InterPro" id="IPR006045">
    <property type="entry name" value="Cupin_1"/>
</dbReference>
<evidence type="ECO:0000259" key="3">
    <source>
        <dbReference type="SMART" id="SM00835"/>
    </source>
</evidence>
<evidence type="ECO:0000256" key="1">
    <source>
        <dbReference type="SAM" id="MobiDB-lite"/>
    </source>
</evidence>
<organism evidence="4 5">
    <name type="scientific">Glycine soja</name>
    <name type="common">Wild soybean</name>
    <dbReference type="NCBI Taxonomy" id="3848"/>
    <lineage>
        <taxon>Eukaryota</taxon>
        <taxon>Viridiplantae</taxon>
        <taxon>Streptophyta</taxon>
        <taxon>Embryophyta</taxon>
        <taxon>Tracheophyta</taxon>
        <taxon>Spermatophyta</taxon>
        <taxon>Magnoliopsida</taxon>
        <taxon>eudicotyledons</taxon>
        <taxon>Gunneridae</taxon>
        <taxon>Pentapetalae</taxon>
        <taxon>rosids</taxon>
        <taxon>fabids</taxon>
        <taxon>Fabales</taxon>
        <taxon>Fabaceae</taxon>
        <taxon>Papilionoideae</taxon>
        <taxon>50 kb inversion clade</taxon>
        <taxon>NPAAA clade</taxon>
        <taxon>indigoferoid/millettioid clade</taxon>
        <taxon>Phaseoleae</taxon>
        <taxon>Glycine</taxon>
        <taxon>Glycine subgen. Soja</taxon>
    </lineage>
</organism>
<accession>A0A445IH80</accession>
<keyword evidence="2" id="KW-0472">Membrane</keyword>
<dbReference type="AlphaFoldDB" id="A0A445IH80"/>
<keyword evidence="2" id="KW-1133">Transmembrane helix</keyword>
<dbReference type="EMBL" id="QZWG01000010">
    <property type="protein sequence ID" value="RZB85408.1"/>
    <property type="molecule type" value="Genomic_DNA"/>
</dbReference>
<dbReference type="SMART" id="SM00835">
    <property type="entry name" value="Cupin_1"/>
    <property type="match status" value="2"/>
</dbReference>
<sequence>MVLYIPSSTWQQLPVLLATYETRTLTLVLASACNCHPIPHSSLFLLFIFIYINKQAQCIISKKLREFFLFLTDQAMAMRTKLSLAIFFFFLLALFSNLAFGKCKETEVEEEDPELVTCKHQCQQPQQYTEGDKRVCLQRCDRYHRMKQEREKQIQEETREKKEEESREREEEQQEQHEEQDENPYIFEEDKDFETRVETEGGRIRVLKKFTEKSKLLQGIENFRLAILEARAHTFVSPRHFDSEVVFFNIKGRAVLGLVSESETEKITLEPGDMIHIPAGTPLYIVNRDENDKLFLAMLHIPVSVSTPGKFEEFFGPGGRDPESVLSAFSWNVLQAALQTPKGKLEKLFDQQNEGSIFAISREQVRALAPTKKSSWWPFGGESKPQFNIFSKRPTISNGYGRLTEVGPDDDEKSWLQRLNLMLTFTNITQRSMSTIHYNSHATKIALVIDGRGHLQISCPHMSSRSSHSKHDKSSPSYHRISSDLKPGMVFVVPPGHPFVTIASNKENLLMICFEVNARDNKKFTFAGKDNIVSSLDNVAKELAFNYPSEMVNGVFDRKESFFFPFELPREERGRRADA</sequence>
<dbReference type="PANTHER" id="PTHR31189:SF13">
    <property type="entry name" value="CUPINCIN"/>
    <property type="match status" value="1"/>
</dbReference>
<evidence type="ECO:0000313" key="5">
    <source>
        <dbReference type="Proteomes" id="UP000289340"/>
    </source>
</evidence>
<evidence type="ECO:0000313" key="4">
    <source>
        <dbReference type="EMBL" id="RZB85408.1"/>
    </source>
</evidence>
<dbReference type="CDD" id="cd02245">
    <property type="entry name" value="cupin_7S_vicilin-like_C"/>
    <property type="match status" value="1"/>
</dbReference>
<feature type="compositionally biased region" description="Basic and acidic residues" evidence="1">
    <location>
        <begin position="148"/>
        <end position="177"/>
    </location>
</feature>
<dbReference type="InterPro" id="IPR014710">
    <property type="entry name" value="RmlC-like_jellyroll"/>
</dbReference>
<dbReference type="InterPro" id="IPR011051">
    <property type="entry name" value="RmlC_Cupin_sf"/>
</dbReference>
<feature type="domain" description="Cupin type-1" evidence="3">
    <location>
        <begin position="387"/>
        <end position="553"/>
    </location>
</feature>
<feature type="domain" description="Cupin type-1" evidence="3">
    <location>
        <begin position="185"/>
        <end position="346"/>
    </location>
</feature>
<dbReference type="InterPro" id="IPR050253">
    <property type="entry name" value="Seed_Storage-Functional"/>
</dbReference>
<keyword evidence="5" id="KW-1185">Reference proteome</keyword>
<reference evidence="4 5" key="1">
    <citation type="submission" date="2018-09" db="EMBL/GenBank/DDBJ databases">
        <title>A high-quality reference genome of wild soybean provides a powerful tool to mine soybean genomes.</title>
        <authorList>
            <person name="Xie M."/>
            <person name="Chung C.Y.L."/>
            <person name="Li M.-W."/>
            <person name="Wong F.-L."/>
            <person name="Chan T.-F."/>
            <person name="Lam H.-M."/>
        </authorList>
    </citation>
    <scope>NUCLEOTIDE SEQUENCE [LARGE SCALE GENOMIC DNA]</scope>
    <source>
        <strain evidence="5">cv. W05</strain>
        <tissue evidence="4">Hypocotyl of etiolated seedlings</tissue>
    </source>
</reference>
<comment type="caution">
    <text evidence="4">The sequence shown here is derived from an EMBL/GenBank/DDBJ whole genome shotgun (WGS) entry which is preliminary data.</text>
</comment>
<dbReference type="Gene3D" id="2.60.120.10">
    <property type="entry name" value="Jelly Rolls"/>
    <property type="match status" value="2"/>
</dbReference>
<keyword evidence="2" id="KW-0812">Transmembrane</keyword>
<dbReference type="Pfam" id="PF00190">
    <property type="entry name" value="Cupin_1"/>
    <property type="match status" value="2"/>
</dbReference>
<dbReference type="CDD" id="cd02244">
    <property type="entry name" value="cupin_7S_vicilin-like_N"/>
    <property type="match status" value="1"/>
</dbReference>
<protein>
    <submittedName>
        <fullName evidence="4">Sucrose-binding protein isoform A</fullName>
    </submittedName>
</protein>
<feature type="region of interest" description="Disordered" evidence="1">
    <location>
        <begin position="148"/>
        <end position="182"/>
    </location>
</feature>
<dbReference type="Proteomes" id="UP000289340">
    <property type="component" value="Chromosome 10"/>
</dbReference>
<name>A0A445IH80_GLYSO</name>
<dbReference type="SUPFAM" id="SSF51182">
    <property type="entry name" value="RmlC-like cupins"/>
    <property type="match status" value="1"/>
</dbReference>
<dbReference type="GO" id="GO:0000326">
    <property type="term" value="C:protein storage vacuole"/>
    <property type="evidence" value="ECO:0007669"/>
    <property type="project" value="UniProtKB-ARBA"/>
</dbReference>
<feature type="transmembrane region" description="Helical" evidence="2">
    <location>
        <begin position="27"/>
        <end position="52"/>
    </location>
</feature>
<evidence type="ECO:0000256" key="2">
    <source>
        <dbReference type="SAM" id="Phobius"/>
    </source>
</evidence>
<dbReference type="GO" id="GO:0005783">
    <property type="term" value="C:endoplasmic reticulum"/>
    <property type="evidence" value="ECO:0007669"/>
    <property type="project" value="UniProtKB-ARBA"/>
</dbReference>
<feature type="transmembrane region" description="Helical" evidence="2">
    <location>
        <begin position="82"/>
        <end position="100"/>
    </location>
</feature>
<feature type="region of interest" description="Disordered" evidence="1">
    <location>
        <begin position="460"/>
        <end position="479"/>
    </location>
</feature>